<dbReference type="EMBL" id="JAVDYI010000001">
    <property type="protein sequence ID" value="MDR7356726.1"/>
    <property type="molecule type" value="Genomic_DNA"/>
</dbReference>
<dbReference type="HAMAP" id="MF_00128">
    <property type="entry name" value="NrdI"/>
    <property type="match status" value="1"/>
</dbReference>
<dbReference type="Pfam" id="PF07972">
    <property type="entry name" value="Flavodoxin_NdrI"/>
    <property type="match status" value="1"/>
</dbReference>
<gene>
    <name evidence="4" type="primary">nrdI</name>
    <name evidence="5" type="ORF">J2S64_000417</name>
</gene>
<evidence type="ECO:0000256" key="2">
    <source>
        <dbReference type="ARBA" id="ARBA00009942"/>
    </source>
</evidence>
<sequence>MPASSLATPPMHDHAFPAEVPTTSKLIYFSSASGYTHRFVEKLGLECARIPLLNHEPHLVAAEPYVLLLPTYGGEKGERSIPPQVVKFLNDARNRNLLRGVIGAGNTNFGTTYCLAAIKIAAKCSVPLLYKFELMGTPEDVTRVREGLEVFWTRKSQYLK</sequence>
<comment type="caution">
    <text evidence="5">The sequence shown here is derived from an EMBL/GenBank/DDBJ whole genome shotgun (WGS) entry which is preliminary data.</text>
</comment>
<dbReference type="InterPro" id="IPR004465">
    <property type="entry name" value="RNR_NrdI"/>
</dbReference>
<evidence type="ECO:0000256" key="1">
    <source>
        <dbReference type="ARBA" id="ARBA00003999"/>
    </source>
</evidence>
<dbReference type="Proteomes" id="UP001183817">
    <property type="component" value="Unassembled WGS sequence"/>
</dbReference>
<evidence type="ECO:0000313" key="6">
    <source>
        <dbReference type="Proteomes" id="UP001183817"/>
    </source>
</evidence>
<dbReference type="RefSeq" id="WP_310287751.1">
    <property type="nucleotide sequence ID" value="NZ_BAAAWO010000001.1"/>
</dbReference>
<dbReference type="PANTHER" id="PTHR37297">
    <property type="entry name" value="PROTEIN NRDI"/>
    <property type="match status" value="1"/>
</dbReference>
<dbReference type="InterPro" id="IPR020852">
    <property type="entry name" value="RNR_Ib_NrdI_bac"/>
</dbReference>
<name>A0ABU2BEN1_9MICC</name>
<dbReference type="PIRSF" id="PIRSF005087">
    <property type="entry name" value="NrdI"/>
    <property type="match status" value="1"/>
</dbReference>
<protein>
    <recommendedName>
        <fullName evidence="3 4">Protein NrdI</fullName>
    </recommendedName>
</protein>
<dbReference type="Gene3D" id="3.40.50.360">
    <property type="match status" value="1"/>
</dbReference>
<dbReference type="PANTHER" id="PTHR37297:SF1">
    <property type="entry name" value="PROTEIN NRDI"/>
    <property type="match status" value="1"/>
</dbReference>
<comment type="function">
    <text evidence="1 4">Probably involved in ribonucleotide reductase function.</text>
</comment>
<evidence type="ECO:0000313" key="5">
    <source>
        <dbReference type="EMBL" id="MDR7356726.1"/>
    </source>
</evidence>
<evidence type="ECO:0000256" key="4">
    <source>
        <dbReference type="HAMAP-Rule" id="MF_00128"/>
    </source>
</evidence>
<dbReference type="InterPro" id="IPR029039">
    <property type="entry name" value="Flavoprotein-like_sf"/>
</dbReference>
<reference evidence="5 6" key="1">
    <citation type="submission" date="2023-07" db="EMBL/GenBank/DDBJ databases">
        <title>Sequencing the genomes of 1000 actinobacteria strains.</title>
        <authorList>
            <person name="Klenk H.-P."/>
        </authorList>
    </citation>
    <scope>NUCLEOTIDE SEQUENCE [LARGE SCALE GENOMIC DNA]</scope>
    <source>
        <strain evidence="5 6">DSM 20167</strain>
    </source>
</reference>
<evidence type="ECO:0000256" key="3">
    <source>
        <dbReference type="ARBA" id="ARBA00020129"/>
    </source>
</evidence>
<organism evidence="5 6">
    <name type="scientific">Paeniglutamicibacter sulfureus</name>
    <dbReference type="NCBI Taxonomy" id="43666"/>
    <lineage>
        <taxon>Bacteria</taxon>
        <taxon>Bacillati</taxon>
        <taxon>Actinomycetota</taxon>
        <taxon>Actinomycetes</taxon>
        <taxon>Micrococcales</taxon>
        <taxon>Micrococcaceae</taxon>
        <taxon>Paeniglutamicibacter</taxon>
    </lineage>
</organism>
<dbReference type="SUPFAM" id="SSF52218">
    <property type="entry name" value="Flavoproteins"/>
    <property type="match status" value="1"/>
</dbReference>
<keyword evidence="6" id="KW-1185">Reference proteome</keyword>
<dbReference type="NCBIfam" id="TIGR00333">
    <property type="entry name" value="nrdI"/>
    <property type="match status" value="1"/>
</dbReference>
<comment type="similarity">
    <text evidence="2 4">Belongs to the NrdI family.</text>
</comment>
<accession>A0ABU2BEN1</accession>
<proteinExistence type="inferred from homology"/>